<dbReference type="Pfam" id="PF02458">
    <property type="entry name" value="Transferase"/>
    <property type="match status" value="1"/>
</dbReference>
<gene>
    <name evidence="2" type="ORF">GGI19_006657</name>
</gene>
<dbReference type="AlphaFoldDB" id="A0A9W8GRX9"/>
<comment type="caution">
    <text evidence="2">The sequence shown here is derived from an EMBL/GenBank/DDBJ whole genome shotgun (WGS) entry which is preliminary data.</text>
</comment>
<dbReference type="OrthoDB" id="1862401at2759"/>
<evidence type="ECO:0000256" key="1">
    <source>
        <dbReference type="ARBA" id="ARBA00022679"/>
    </source>
</evidence>
<keyword evidence="3" id="KW-1185">Reference proteome</keyword>
<dbReference type="Gene3D" id="3.30.559.10">
    <property type="entry name" value="Chloramphenicol acetyltransferase-like domain"/>
    <property type="match status" value="1"/>
</dbReference>
<proteinExistence type="predicted"/>
<dbReference type="GO" id="GO:0016740">
    <property type="term" value="F:transferase activity"/>
    <property type="evidence" value="ECO:0007669"/>
    <property type="project" value="UniProtKB-KW"/>
</dbReference>
<keyword evidence="1" id="KW-0808">Transferase</keyword>
<protein>
    <submittedName>
        <fullName evidence="2">Uncharacterized protein</fullName>
    </submittedName>
</protein>
<dbReference type="EMBL" id="JANBUH010001615">
    <property type="protein sequence ID" value="KAJ2743862.1"/>
    <property type="molecule type" value="Genomic_DNA"/>
</dbReference>
<dbReference type="Proteomes" id="UP001140011">
    <property type="component" value="Unassembled WGS sequence"/>
</dbReference>
<organism evidence="2 3">
    <name type="scientific">Coemansia pectinata</name>
    <dbReference type="NCBI Taxonomy" id="1052879"/>
    <lineage>
        <taxon>Eukaryota</taxon>
        <taxon>Fungi</taxon>
        <taxon>Fungi incertae sedis</taxon>
        <taxon>Zoopagomycota</taxon>
        <taxon>Kickxellomycotina</taxon>
        <taxon>Kickxellomycetes</taxon>
        <taxon>Kickxellales</taxon>
        <taxon>Kickxellaceae</taxon>
        <taxon>Coemansia</taxon>
    </lineage>
</organism>
<dbReference type="PANTHER" id="PTHR31896:SF64">
    <property type="entry name" value="TRICHOTHECENE 3-O-ACETYLTRANSFERASE"/>
    <property type="match status" value="1"/>
</dbReference>
<sequence length="247" mass="27312">MSAVGHVLHFPASRLASLRTSVQGYISGDLRISDNDILTALLAMAVAQSEAECKWDSASASYLSSLVSYLFPSMYAPDSRFVTQVVIDTRPRLEGLITARYAGNSVLTRCLVNSMESLISGIDEQSLAPIAKSVRQIVNGFDSQYIGQYVDTLHKDPLCFMCPATYAFSKTTMVVSNQSRFPLYHADFGNGIPTWVSPVRTFFPNFSSVIPTHPSTGGYVVYISMTERAMAKFLQNKFWMSTSDMVY</sequence>
<evidence type="ECO:0000313" key="3">
    <source>
        <dbReference type="Proteomes" id="UP001140011"/>
    </source>
</evidence>
<accession>A0A9W8GRX9</accession>
<reference evidence="2" key="1">
    <citation type="submission" date="2022-07" db="EMBL/GenBank/DDBJ databases">
        <title>Phylogenomic reconstructions and comparative analyses of Kickxellomycotina fungi.</title>
        <authorList>
            <person name="Reynolds N.K."/>
            <person name="Stajich J.E."/>
            <person name="Barry K."/>
            <person name="Grigoriev I.V."/>
            <person name="Crous P."/>
            <person name="Smith M.E."/>
        </authorList>
    </citation>
    <scope>NUCLEOTIDE SEQUENCE</scope>
    <source>
        <strain evidence="2">BCRC 34297</strain>
    </source>
</reference>
<name>A0A9W8GRX9_9FUNG</name>
<dbReference type="InterPro" id="IPR051283">
    <property type="entry name" value="Sec_Metabolite_Acyltrans"/>
</dbReference>
<evidence type="ECO:0000313" key="2">
    <source>
        <dbReference type="EMBL" id="KAJ2743862.1"/>
    </source>
</evidence>
<dbReference type="InterPro" id="IPR023213">
    <property type="entry name" value="CAT-like_dom_sf"/>
</dbReference>
<dbReference type="PANTHER" id="PTHR31896">
    <property type="entry name" value="FAMILY REGULATORY PROTEIN, PUTATIVE (AFU_ORTHOLOGUE AFUA_3G14730)-RELATED"/>
    <property type="match status" value="1"/>
</dbReference>